<keyword evidence="3" id="KW-1185">Reference proteome</keyword>
<dbReference type="PANTHER" id="PTHR47843">
    <property type="entry name" value="BTB DOMAIN-CONTAINING PROTEIN-RELATED"/>
    <property type="match status" value="1"/>
</dbReference>
<evidence type="ECO:0000313" key="3">
    <source>
        <dbReference type="Proteomes" id="UP000696280"/>
    </source>
</evidence>
<evidence type="ECO:0000313" key="2">
    <source>
        <dbReference type="EMBL" id="CAG8951024.1"/>
    </source>
</evidence>
<dbReference type="Proteomes" id="UP000696280">
    <property type="component" value="Unassembled WGS sequence"/>
</dbReference>
<dbReference type="SUPFAM" id="SSF54695">
    <property type="entry name" value="POZ domain"/>
    <property type="match status" value="1"/>
</dbReference>
<dbReference type="OrthoDB" id="194443at2759"/>
<dbReference type="InterPro" id="IPR000210">
    <property type="entry name" value="BTB/POZ_dom"/>
</dbReference>
<feature type="domain" description="BTB" evidence="1">
    <location>
        <begin position="54"/>
        <end position="123"/>
    </location>
</feature>
<name>A0A9N9KPC2_9HELO</name>
<dbReference type="CDD" id="cd18186">
    <property type="entry name" value="BTB_POZ_ZBTB_KLHL-like"/>
    <property type="match status" value="1"/>
</dbReference>
<dbReference type="PROSITE" id="PS50097">
    <property type="entry name" value="BTB"/>
    <property type="match status" value="1"/>
</dbReference>
<dbReference type="AlphaFoldDB" id="A0A9N9KPC2"/>
<dbReference type="Pfam" id="PF00651">
    <property type="entry name" value="BTB"/>
    <property type="match status" value="1"/>
</dbReference>
<dbReference type="SMART" id="SM00225">
    <property type="entry name" value="BTB"/>
    <property type="match status" value="1"/>
</dbReference>
<sequence>MHPFTPVSQHLTQQELHQQLSFSAPAECIEALQVPQVLKDHASNTAQLLALDEERVTLVVGPDNTKIKCHKLLLAYYSDFFQASLFGDFEEAHTGEIALPEESVEDVTAFVGWLYTGVIVNSYRTLAKRLQLDREVVQGIIDARKDEDEIIGPVRLWVFGDKFLSPHFSNTAMRLAMTNYAAGMCLEAQDAEYAYENTLDDSLIRNFIKDLITTEGPFNENVLDFDSDFFNRWIVLLAKGGDLVKECCVTGFKEWSKITDRPWAKHNHEKYFHKVENVNVREWHERLGGNPNGRN</sequence>
<gene>
    <name evidence="2" type="ORF">HYFRA_00006421</name>
</gene>
<proteinExistence type="predicted"/>
<dbReference type="EMBL" id="CAJVRL010000039">
    <property type="protein sequence ID" value="CAG8951024.1"/>
    <property type="molecule type" value="Genomic_DNA"/>
</dbReference>
<evidence type="ECO:0000259" key="1">
    <source>
        <dbReference type="PROSITE" id="PS50097"/>
    </source>
</evidence>
<dbReference type="Gene3D" id="3.30.710.10">
    <property type="entry name" value="Potassium Channel Kv1.1, Chain A"/>
    <property type="match status" value="1"/>
</dbReference>
<organism evidence="2 3">
    <name type="scientific">Hymenoscyphus fraxineus</name>
    <dbReference type="NCBI Taxonomy" id="746836"/>
    <lineage>
        <taxon>Eukaryota</taxon>
        <taxon>Fungi</taxon>
        <taxon>Dikarya</taxon>
        <taxon>Ascomycota</taxon>
        <taxon>Pezizomycotina</taxon>
        <taxon>Leotiomycetes</taxon>
        <taxon>Helotiales</taxon>
        <taxon>Helotiaceae</taxon>
        <taxon>Hymenoscyphus</taxon>
    </lineage>
</organism>
<reference evidence="2" key="1">
    <citation type="submission" date="2021-07" db="EMBL/GenBank/DDBJ databases">
        <authorList>
            <person name="Durling M."/>
        </authorList>
    </citation>
    <scope>NUCLEOTIDE SEQUENCE</scope>
</reference>
<protein>
    <recommendedName>
        <fullName evidence="1">BTB domain-containing protein</fullName>
    </recommendedName>
</protein>
<comment type="caution">
    <text evidence="2">The sequence shown here is derived from an EMBL/GenBank/DDBJ whole genome shotgun (WGS) entry which is preliminary data.</text>
</comment>
<accession>A0A9N9KPC2</accession>
<dbReference type="InterPro" id="IPR011333">
    <property type="entry name" value="SKP1/BTB/POZ_sf"/>
</dbReference>
<dbReference type="PANTHER" id="PTHR47843:SF2">
    <property type="entry name" value="BTB DOMAIN-CONTAINING PROTEIN"/>
    <property type="match status" value="1"/>
</dbReference>